<dbReference type="EMBL" id="CM039437">
    <property type="protein sequence ID" value="KAI4305673.1"/>
    <property type="molecule type" value="Genomic_DNA"/>
</dbReference>
<reference evidence="1 2" key="1">
    <citation type="journal article" date="2022" name="DNA Res.">
        <title>Chromosomal-level genome assembly of the orchid tree Bauhinia variegata (Leguminosae; Cercidoideae) supports the allotetraploid origin hypothesis of Bauhinia.</title>
        <authorList>
            <person name="Zhong Y."/>
            <person name="Chen Y."/>
            <person name="Zheng D."/>
            <person name="Pang J."/>
            <person name="Liu Y."/>
            <person name="Luo S."/>
            <person name="Meng S."/>
            <person name="Qian L."/>
            <person name="Wei D."/>
            <person name="Dai S."/>
            <person name="Zhou R."/>
        </authorList>
    </citation>
    <scope>NUCLEOTIDE SEQUENCE [LARGE SCALE GENOMIC DNA]</scope>
    <source>
        <strain evidence="1">BV-YZ2020</strain>
    </source>
</reference>
<sequence>MVSSDGSADHNVSSAKLQQTLSPHSGSTVSEEIHYSTINSSKTEGTKNIPPAEAEKEAQNSDATTCIVLSGQEGSTCSLALMKPSQIQIPNTVSHALQSGQDSPSIVREKVSKDGYNWRKYGQKHVKGNEFIRSYYKCTHPNCLAKKQLEQSHSGQVTDTVCIGQHNHPRPQLSTVPSVDFVVPTVKERLDKPSLANTDDEASTEHGCVPQQKKPLDSLPISTVSSCDEVKSVQLQSALVKHKVHNKEDPESKRLKKDNHSADVTGVEKSTSESRVVVKTSSEVDFVNDGYRWRKYGQKLVKGSPNPRSYYRCSNPGCPAKKHVERDSHDPKVVITTYEGKHNHEMPPGRTVTQNAAADTQVAAANNGASGTKSGGTSELNDQLNSKLGSKPKDGVTNHPSEDHRSKSSKQEKVDGNSSTSKDSVSFDVVGHSSSGVRRRSHEQLKDNIRAKSEENEEDRPGVISVHDTHGTEGKLNKRPKPDSESVQS</sequence>
<comment type="caution">
    <text evidence="1">The sequence shown here is derived from an EMBL/GenBank/DDBJ whole genome shotgun (WGS) entry which is preliminary data.</text>
</comment>
<protein>
    <submittedName>
        <fullName evidence="1">Uncharacterized protein</fullName>
    </submittedName>
</protein>
<evidence type="ECO:0000313" key="2">
    <source>
        <dbReference type="Proteomes" id="UP000828941"/>
    </source>
</evidence>
<dbReference type="Proteomes" id="UP000828941">
    <property type="component" value="Chromosome 12"/>
</dbReference>
<organism evidence="1 2">
    <name type="scientific">Bauhinia variegata</name>
    <name type="common">Purple orchid tree</name>
    <name type="synonym">Phanera variegata</name>
    <dbReference type="NCBI Taxonomy" id="167791"/>
    <lineage>
        <taxon>Eukaryota</taxon>
        <taxon>Viridiplantae</taxon>
        <taxon>Streptophyta</taxon>
        <taxon>Embryophyta</taxon>
        <taxon>Tracheophyta</taxon>
        <taxon>Spermatophyta</taxon>
        <taxon>Magnoliopsida</taxon>
        <taxon>eudicotyledons</taxon>
        <taxon>Gunneridae</taxon>
        <taxon>Pentapetalae</taxon>
        <taxon>rosids</taxon>
        <taxon>fabids</taxon>
        <taxon>Fabales</taxon>
        <taxon>Fabaceae</taxon>
        <taxon>Cercidoideae</taxon>
        <taxon>Cercideae</taxon>
        <taxon>Bauhiniinae</taxon>
        <taxon>Bauhinia</taxon>
    </lineage>
</organism>
<keyword evidence="2" id="KW-1185">Reference proteome</keyword>
<accession>A0ACB9L7Y6</accession>
<proteinExistence type="predicted"/>
<evidence type="ECO:0000313" key="1">
    <source>
        <dbReference type="EMBL" id="KAI4305673.1"/>
    </source>
</evidence>
<gene>
    <name evidence="1" type="ORF">L6164_029024</name>
</gene>
<name>A0ACB9L7Y6_BAUVA</name>